<evidence type="ECO:0000256" key="4">
    <source>
        <dbReference type="ARBA" id="ARBA00023015"/>
    </source>
</evidence>
<evidence type="ECO:0000256" key="1">
    <source>
        <dbReference type="ARBA" id="ARBA00004123"/>
    </source>
</evidence>
<feature type="compositionally biased region" description="Basic and acidic residues" evidence="9">
    <location>
        <begin position="233"/>
        <end position="243"/>
    </location>
</feature>
<keyword evidence="7 8" id="KW-0539">Nucleus</keyword>
<feature type="compositionally biased region" description="Polar residues" evidence="9">
    <location>
        <begin position="383"/>
        <end position="397"/>
    </location>
</feature>
<dbReference type="PANTHER" id="PTHR45767">
    <property type="entry name" value="FORKHEAD BOX PROTEIN O"/>
    <property type="match status" value="1"/>
</dbReference>
<dbReference type="InterPro" id="IPR032067">
    <property type="entry name" value="FOXO-TAD"/>
</dbReference>
<dbReference type="GO" id="GO:0000981">
    <property type="term" value="F:DNA-binding transcription factor activity, RNA polymerase II-specific"/>
    <property type="evidence" value="ECO:0007669"/>
    <property type="project" value="TreeGrafter"/>
</dbReference>
<reference evidence="11" key="1">
    <citation type="submission" date="2025-08" db="UniProtKB">
        <authorList>
            <consortium name="Ensembl"/>
        </authorList>
    </citation>
    <scope>IDENTIFICATION</scope>
</reference>
<feature type="region of interest" description="Disordered" evidence="9">
    <location>
        <begin position="1"/>
        <end position="266"/>
    </location>
</feature>
<dbReference type="InterPro" id="IPR036390">
    <property type="entry name" value="WH_DNA-bd_sf"/>
</dbReference>
<comment type="subcellular location">
    <subcellularLocation>
        <location evidence="2">Cytoplasm</location>
    </subcellularLocation>
    <subcellularLocation>
        <location evidence="1 8">Nucleus</location>
    </subcellularLocation>
</comment>
<keyword evidence="6" id="KW-0804">Transcription</keyword>
<dbReference type="InterPro" id="IPR001766">
    <property type="entry name" value="Fork_head_dom"/>
</dbReference>
<dbReference type="PROSITE" id="PS50039">
    <property type="entry name" value="FORK_HEAD_3"/>
    <property type="match status" value="1"/>
</dbReference>
<dbReference type="PRINTS" id="PR00053">
    <property type="entry name" value="FORKHEAD"/>
</dbReference>
<dbReference type="CDD" id="cd20062">
    <property type="entry name" value="FH_FOXO4"/>
    <property type="match status" value="1"/>
</dbReference>
<dbReference type="SUPFAM" id="SSF46785">
    <property type="entry name" value="Winged helix' DNA-binding domain"/>
    <property type="match status" value="1"/>
</dbReference>
<feature type="region of interest" description="Disordered" evidence="9">
    <location>
        <begin position="584"/>
        <end position="606"/>
    </location>
</feature>
<keyword evidence="12" id="KW-1185">Reference proteome</keyword>
<dbReference type="FunFam" id="1.10.10.10:FF:000032">
    <property type="entry name" value="Forkhead box protein O4"/>
    <property type="match status" value="1"/>
</dbReference>
<feature type="region of interest" description="Disordered" evidence="9">
    <location>
        <begin position="342"/>
        <end position="429"/>
    </location>
</feature>
<feature type="domain" description="Fork-head" evidence="10">
    <location>
        <begin position="267"/>
        <end position="361"/>
    </location>
</feature>
<evidence type="ECO:0000313" key="11">
    <source>
        <dbReference type="Ensembl" id="ENSNPEP00000001597.1"/>
    </source>
</evidence>
<feature type="compositionally biased region" description="Low complexity" evidence="9">
    <location>
        <begin position="216"/>
        <end position="225"/>
    </location>
</feature>
<dbReference type="Ensembl" id="ENSNPET00000001624.1">
    <property type="protein sequence ID" value="ENSNPEP00000001597.1"/>
    <property type="gene ID" value="ENSNPEG00000001246.1"/>
</dbReference>
<dbReference type="PROSITE" id="PS00658">
    <property type="entry name" value="FORK_HEAD_2"/>
    <property type="match status" value="1"/>
</dbReference>
<feature type="compositionally biased region" description="Basic residues" evidence="9">
    <location>
        <begin position="121"/>
        <end position="132"/>
    </location>
</feature>
<evidence type="ECO:0000256" key="7">
    <source>
        <dbReference type="ARBA" id="ARBA00023242"/>
    </source>
</evidence>
<feature type="region of interest" description="Disordered" evidence="9">
    <location>
        <begin position="488"/>
        <end position="511"/>
    </location>
</feature>
<dbReference type="Gene3D" id="1.10.10.10">
    <property type="entry name" value="Winged helix-like DNA-binding domain superfamily/Winged helix DNA-binding domain"/>
    <property type="match status" value="1"/>
</dbReference>
<evidence type="ECO:0000256" key="8">
    <source>
        <dbReference type="PROSITE-ProRule" id="PRU00089"/>
    </source>
</evidence>
<dbReference type="InterPro" id="IPR030456">
    <property type="entry name" value="TF_fork_head_CS_2"/>
</dbReference>
<feature type="DNA-binding region" description="Fork-head" evidence="8">
    <location>
        <begin position="267"/>
        <end position="361"/>
    </location>
</feature>
<dbReference type="Pfam" id="PF16675">
    <property type="entry name" value="FOXO_KIX_bdg"/>
    <property type="match status" value="1"/>
</dbReference>
<keyword evidence="3" id="KW-0963">Cytoplasm</keyword>
<dbReference type="InterPro" id="IPR047409">
    <property type="entry name" value="FH_FOXO4"/>
</dbReference>
<protein>
    <submittedName>
        <fullName evidence="11">Forkhead box O4</fullName>
    </submittedName>
</protein>
<dbReference type="Pfam" id="PF16676">
    <property type="entry name" value="FOXO-TAD"/>
    <property type="match status" value="1"/>
</dbReference>
<dbReference type="Pfam" id="PF00250">
    <property type="entry name" value="Forkhead"/>
    <property type="match status" value="1"/>
</dbReference>
<feature type="compositionally biased region" description="Basic and acidic residues" evidence="9">
    <location>
        <begin position="67"/>
        <end position="87"/>
    </location>
</feature>
<evidence type="ECO:0000256" key="5">
    <source>
        <dbReference type="ARBA" id="ARBA00023125"/>
    </source>
</evidence>
<name>A0A8C6YL34_NOTPE</name>
<organism evidence="11 12">
    <name type="scientific">Nothoprocta perdicaria</name>
    <name type="common">Chilean tinamou</name>
    <name type="synonym">Crypturus perdicarius</name>
    <dbReference type="NCBI Taxonomy" id="30464"/>
    <lineage>
        <taxon>Eukaryota</taxon>
        <taxon>Metazoa</taxon>
        <taxon>Chordata</taxon>
        <taxon>Craniata</taxon>
        <taxon>Vertebrata</taxon>
        <taxon>Euteleostomi</taxon>
        <taxon>Archelosauria</taxon>
        <taxon>Archosauria</taxon>
        <taxon>Dinosauria</taxon>
        <taxon>Saurischia</taxon>
        <taxon>Theropoda</taxon>
        <taxon>Coelurosauria</taxon>
        <taxon>Aves</taxon>
        <taxon>Palaeognathae</taxon>
        <taxon>Tinamiformes</taxon>
        <taxon>Tinamidae</taxon>
        <taxon>Nothoprocta</taxon>
    </lineage>
</organism>
<dbReference type="AlphaFoldDB" id="A0A8C6YL34"/>
<keyword evidence="4" id="KW-0805">Transcription regulation</keyword>
<dbReference type="InterPro" id="IPR036388">
    <property type="entry name" value="WH-like_DNA-bd_sf"/>
</dbReference>
<dbReference type="Proteomes" id="UP000694420">
    <property type="component" value="Unplaced"/>
</dbReference>
<dbReference type="GO" id="GO:0000978">
    <property type="term" value="F:RNA polymerase II cis-regulatory region sequence-specific DNA binding"/>
    <property type="evidence" value="ECO:0007669"/>
    <property type="project" value="TreeGrafter"/>
</dbReference>
<keyword evidence="5 8" id="KW-0238">DNA-binding</keyword>
<dbReference type="SMART" id="SM00339">
    <property type="entry name" value="FH"/>
    <property type="match status" value="1"/>
</dbReference>
<evidence type="ECO:0000256" key="3">
    <source>
        <dbReference type="ARBA" id="ARBA00022490"/>
    </source>
</evidence>
<dbReference type="GO" id="GO:0005634">
    <property type="term" value="C:nucleus"/>
    <property type="evidence" value="ECO:0007669"/>
    <property type="project" value="UniProtKB-SubCell"/>
</dbReference>
<reference evidence="11" key="2">
    <citation type="submission" date="2025-09" db="UniProtKB">
        <authorList>
            <consortium name="Ensembl"/>
        </authorList>
    </citation>
    <scope>IDENTIFICATION</scope>
</reference>
<dbReference type="PANTHER" id="PTHR45767:SF3">
    <property type="entry name" value="FORKHEAD BOX PROTEIN O4"/>
    <property type="match status" value="1"/>
</dbReference>
<evidence type="ECO:0000313" key="12">
    <source>
        <dbReference type="Proteomes" id="UP000694420"/>
    </source>
</evidence>
<evidence type="ECO:0000256" key="2">
    <source>
        <dbReference type="ARBA" id="ARBA00004496"/>
    </source>
</evidence>
<feature type="compositionally biased region" description="Basic residues" evidence="9">
    <location>
        <begin position="371"/>
        <end position="382"/>
    </location>
</feature>
<accession>A0A8C6YL34</accession>
<feature type="compositionally biased region" description="Gly residues" evidence="9">
    <location>
        <begin position="152"/>
        <end position="172"/>
    </location>
</feature>
<proteinExistence type="predicted"/>
<evidence type="ECO:0000256" key="6">
    <source>
        <dbReference type="ARBA" id="ARBA00023163"/>
    </source>
</evidence>
<dbReference type="InterPro" id="IPR032068">
    <property type="entry name" value="FOXO_KIX-bd"/>
</dbReference>
<feature type="compositionally biased region" description="Basic and acidic residues" evidence="9">
    <location>
        <begin position="133"/>
        <end position="146"/>
    </location>
</feature>
<dbReference type="GO" id="GO:0005737">
    <property type="term" value="C:cytoplasm"/>
    <property type="evidence" value="ECO:0007669"/>
    <property type="project" value="UniProtKB-SubCell"/>
</dbReference>
<feature type="compositionally biased region" description="Low complexity" evidence="9">
    <location>
        <begin position="180"/>
        <end position="191"/>
    </location>
</feature>
<evidence type="ECO:0000256" key="9">
    <source>
        <dbReference type="SAM" id="MobiDB-lite"/>
    </source>
</evidence>
<sequence>MTPPPAGRLQSSAAYSGSRAPPARRKTALLIQGAGRRRPGTCAGGRPSPQPRAARAGSMGTYPVEPGRARAERPRWERCSEAEHGSREASSPALYSVRGSAKPSRCMEQRGRSPGTWMRTLARRPGGRGARMKRAEPRPDRKEPRARPRRWGGTGRLPGGGAQHKAEGGGAVGAWPRYVSAAGAGAAGRRSPPARRLPHSPFAAPPRPLRPHRRAGAAGSCSAEGAPRRASPPRRDYSSREAPRAQAQSAAPLAGKQSGGGSRRNAWGNQSYAELISQAIESAPEKRLTLAQIYEWMVRSVPYFKDKGDSNSSAGWKNSIRHNLSLHSKFIKVHNEATGKSSWWMLNPEGGKSGKAPRRRAASMDNSSKLAKVRGKASKKKASLQSTSEATADSPGSQFPKWPGSPSSRSNEDSDVWNTFRPRTSSNASTISARLSPILTEQDDLHDEELLPSLVYSSASSNVPPTVTEELELIDGLNLMSPSSAVLSTQQSASSGPIQRDSSFSLRSPNAAGQTATFGNSLFNPVDISLQSPVSHFSGPQTLEALLTPSSPPPRDVLMTQVDPVLPQTGSRMSNRTLLLLGGQAGQSKMSPGNPRGKPAEQQAEPVGASVLPSTLPMVASPQNTASMASLKAPVSAAAAQSVQLGTPPLLSSVSPVSVGLNQDRLPTDLDIDMYMENLECDMDYIINSDLMDGEGLDFNFEPILSTPSYPSTSQASNHTWVPS</sequence>
<evidence type="ECO:0000259" key="10">
    <source>
        <dbReference type="PROSITE" id="PS50039"/>
    </source>
</evidence>